<keyword evidence="1" id="KW-0812">Transmembrane</keyword>
<reference evidence="3" key="1">
    <citation type="submission" date="2014-09" db="EMBL/GenBank/DDBJ databases">
        <authorList>
            <person name="Gomez-Valero L."/>
        </authorList>
    </citation>
    <scope>NUCLEOTIDE SEQUENCE [LARGE SCALE GENOMIC DNA]</scope>
    <source>
        <strain evidence="3">ATCC35250</strain>
    </source>
</reference>
<dbReference type="Proteomes" id="UP000032803">
    <property type="component" value="Chromosome I"/>
</dbReference>
<proteinExistence type="predicted"/>
<keyword evidence="1" id="KW-1133">Transmembrane helix</keyword>
<dbReference type="AlphaFoldDB" id="A0A0A8UTH6"/>
<protein>
    <submittedName>
        <fullName evidence="2">Uncharacterized protein</fullName>
    </submittedName>
</protein>
<dbReference type="EMBL" id="LN681225">
    <property type="protein sequence ID" value="CEK10402.1"/>
    <property type="molecule type" value="Genomic_DNA"/>
</dbReference>
<evidence type="ECO:0000313" key="3">
    <source>
        <dbReference type="Proteomes" id="UP000032803"/>
    </source>
</evidence>
<name>A0A0A8UTH6_LEGHA</name>
<dbReference type="PATRIC" id="fig|449.7.peg.527"/>
<evidence type="ECO:0000313" key="2">
    <source>
        <dbReference type="EMBL" id="CEK10402.1"/>
    </source>
</evidence>
<keyword evidence="1" id="KW-0472">Membrane</keyword>
<dbReference type="KEGG" id="lha:LHA_1358"/>
<dbReference type="OrthoDB" id="5644716at2"/>
<dbReference type="STRING" id="449.LHA_1358"/>
<gene>
    <name evidence="2" type="ORF">LHA_1358</name>
</gene>
<accession>A0A0A8UTH6</accession>
<feature type="transmembrane region" description="Helical" evidence="1">
    <location>
        <begin position="97"/>
        <end position="119"/>
    </location>
</feature>
<dbReference type="HOGENOM" id="CLU_1260117_0_0_6"/>
<feature type="transmembrane region" description="Helical" evidence="1">
    <location>
        <begin position="65"/>
        <end position="85"/>
    </location>
</feature>
<keyword evidence="3" id="KW-1185">Reference proteome</keyword>
<evidence type="ECO:0000256" key="1">
    <source>
        <dbReference type="SAM" id="Phobius"/>
    </source>
</evidence>
<sequence>METLHSVDAAKKNGLFTPIKKLLCGDVPLWVSFWIFGVLVITLFNIGFYFIIINMINIINKVGTSPVYAIIVLTTLYTILIWIAIWNSASKYKGTKILAIFAKVVVIFSVLITLLFLYLNSSFNARGTTQQINTIVMLLNKNLPAKIDNHTVLYKVGSDKSKLLYYFELVNFDENQKSNILNNQEEASNMLETSIKAKVCKSSELQRFSNQNIELVYDYILDGRQLFSIPINEKICNQN</sequence>
<feature type="transmembrane region" description="Helical" evidence="1">
    <location>
        <begin position="31"/>
        <end position="53"/>
    </location>
</feature>
<organism evidence="2 3">
    <name type="scientific">Legionella hackeliae</name>
    <dbReference type="NCBI Taxonomy" id="449"/>
    <lineage>
        <taxon>Bacteria</taxon>
        <taxon>Pseudomonadati</taxon>
        <taxon>Pseudomonadota</taxon>
        <taxon>Gammaproteobacteria</taxon>
        <taxon>Legionellales</taxon>
        <taxon>Legionellaceae</taxon>
        <taxon>Legionella</taxon>
    </lineage>
</organism>
<dbReference type="RefSeq" id="WP_045105782.1">
    <property type="nucleotide sequence ID" value="NZ_LN681225.1"/>
</dbReference>